<dbReference type="EMBL" id="BSYO01000005">
    <property type="protein sequence ID" value="GMH04484.1"/>
    <property type="molecule type" value="Genomic_DNA"/>
</dbReference>
<feature type="region of interest" description="Disordered" evidence="1">
    <location>
        <begin position="1"/>
        <end position="47"/>
    </location>
</feature>
<dbReference type="AlphaFoldDB" id="A0AAD3XH87"/>
<sequence>MEAEKVDPSKFKTNDESESTGVKDKDENGGRMEKESGGGGDDVEEEMRRQQIRLLKDQLALLRMKTDIMVVT</sequence>
<organism evidence="2 3">
    <name type="scientific">Nepenthes gracilis</name>
    <name type="common">Slender pitcher plant</name>
    <dbReference type="NCBI Taxonomy" id="150966"/>
    <lineage>
        <taxon>Eukaryota</taxon>
        <taxon>Viridiplantae</taxon>
        <taxon>Streptophyta</taxon>
        <taxon>Embryophyta</taxon>
        <taxon>Tracheophyta</taxon>
        <taxon>Spermatophyta</taxon>
        <taxon>Magnoliopsida</taxon>
        <taxon>eudicotyledons</taxon>
        <taxon>Gunneridae</taxon>
        <taxon>Pentapetalae</taxon>
        <taxon>Caryophyllales</taxon>
        <taxon>Nepenthaceae</taxon>
        <taxon>Nepenthes</taxon>
    </lineage>
</organism>
<comment type="caution">
    <text evidence="2">The sequence shown here is derived from an EMBL/GenBank/DDBJ whole genome shotgun (WGS) entry which is preliminary data.</text>
</comment>
<evidence type="ECO:0000313" key="2">
    <source>
        <dbReference type="EMBL" id="GMH04484.1"/>
    </source>
</evidence>
<accession>A0AAD3XH87</accession>
<dbReference type="Proteomes" id="UP001279734">
    <property type="component" value="Unassembled WGS sequence"/>
</dbReference>
<evidence type="ECO:0000256" key="1">
    <source>
        <dbReference type="SAM" id="MobiDB-lite"/>
    </source>
</evidence>
<reference evidence="2" key="1">
    <citation type="submission" date="2023-05" db="EMBL/GenBank/DDBJ databases">
        <title>Nepenthes gracilis genome sequencing.</title>
        <authorList>
            <person name="Fukushima K."/>
        </authorList>
    </citation>
    <scope>NUCLEOTIDE SEQUENCE</scope>
    <source>
        <strain evidence="2">SING2019-196</strain>
    </source>
</reference>
<gene>
    <name evidence="2" type="ORF">Nepgr_006323</name>
</gene>
<keyword evidence="3" id="KW-1185">Reference proteome</keyword>
<proteinExistence type="predicted"/>
<protein>
    <submittedName>
        <fullName evidence="2">Uncharacterized protein</fullName>
    </submittedName>
</protein>
<evidence type="ECO:0000313" key="3">
    <source>
        <dbReference type="Proteomes" id="UP001279734"/>
    </source>
</evidence>
<feature type="compositionally biased region" description="Basic and acidic residues" evidence="1">
    <location>
        <begin position="1"/>
        <end position="36"/>
    </location>
</feature>
<name>A0AAD3XH87_NEPGR</name>